<name>A0A010Q8X3_9PEZI</name>
<dbReference type="HOGENOM" id="CLU_271369_0_0_1"/>
<dbReference type="KEGG" id="cfj:CFIO01_11997"/>
<sequence length="1195" mass="127391">MLLVEIELEELAVVLDDELMTEILLVSVPLMELDTKLAALTVGIDEVDEDDVVPIEEPLVALGEELVVALEGEDETVERLLSEALLVVDRSVAALTIGLDEEDREREEEDVLDRILVIIVTLLVEATVDELADELRDGEELLADLLEAAAVELVLEDDPAALFVVGSSVAALAAGLADVELLNELLLDGVLLEMELELTAELGDGRELLLELLEEDATVLLLVGSSVAAFAVGLADDEILEMDDEEVLGGIETPPDVVEDEAVKDEVPIDDKVLGELLSEALEVVDTNVAVDDELSRRLLEEDAGLEAGLLIDELLGEGIEGVLGTLAVADVLGEPTELELDKTVGLVVDDDDGVNDVDNKVAGSTSRLDVGEVTMEEALKTLLELLWKDWLEAPLVVDEDSTVDTDKDSDVKPDNRSSELDEALVEDTLMVGSKVVFSAELAVADDMILEMLEDGSERLFELLLEGGLEPDMEDTLLVDSGVVAGVDDGWEVEVDESKSELEEELVGAALVLDRKVFGSTASVVLVEGALALVRDVLEVGSKVEELEDIELDDVDERSVDVDIEVESAAVGVVSTCTAAQSIGSTIWASDGNKLCSPSNDYSASLIVGSEAELNESGEEAVDDDEKVEVLVDDSYEVIELGVESDEVEGVASGAIEDEDREPESVDVLIDDDSEVGNEVNSDGDVSEEVLVVLADDDSDGVAEVSASLVELEDTGVKGAEAEGKVELEIVIGIPAVELTEDVGKLEEDASELGAKLAGSIGWLEDRDSTVEVDDEESDGLDVASAELSELGAGEELGYDLVEEREDVEPVVVDSMDVETRLAGSIVGEKDGDIDVVTDEETDITSVASSKLDWGAEEVDSTVEVLVNSDMEDPVELAVELDDVRESLSEEIEVVELKKEDIGVIIISSELACELIEVVSVTELPVVLEKEESVELIVEIAVELEEDSEMPSEVLDALSVEVLCEVASRLSVLIVGLFDEAVVLVTSKEVGSTPDVELVEVAVRILELMGELEEVSEESEAVNESTIVDDCEVDEDDPSISVELGSCSVDVLDDVDSRLFGSIVALENEESVTEPSDVVDIGVGVGASAPLEVEELISSLIGRLVEEGSVLRLTGTLELEVMESEPSLLKTLEEPKADEDVVLGMNDNESSVAVEPDVDEAPDELLNSEDEKPASVFVVDDIVDVGSKVLISAVV</sequence>
<accession>A0A010Q8X3</accession>
<dbReference type="Proteomes" id="UP000020467">
    <property type="component" value="Unassembled WGS sequence"/>
</dbReference>
<gene>
    <name evidence="1" type="ORF">CFIO01_11997</name>
</gene>
<dbReference type="EMBL" id="JARH01001080">
    <property type="protein sequence ID" value="EXF73140.1"/>
    <property type="molecule type" value="Genomic_DNA"/>
</dbReference>
<organism evidence="1 2">
    <name type="scientific">Colletotrichum fioriniae PJ7</name>
    <dbReference type="NCBI Taxonomy" id="1445577"/>
    <lineage>
        <taxon>Eukaryota</taxon>
        <taxon>Fungi</taxon>
        <taxon>Dikarya</taxon>
        <taxon>Ascomycota</taxon>
        <taxon>Pezizomycotina</taxon>
        <taxon>Sordariomycetes</taxon>
        <taxon>Hypocreomycetidae</taxon>
        <taxon>Glomerellales</taxon>
        <taxon>Glomerellaceae</taxon>
        <taxon>Colletotrichum</taxon>
        <taxon>Colletotrichum acutatum species complex</taxon>
    </lineage>
</organism>
<dbReference type="OrthoDB" id="10611406at2759"/>
<comment type="caution">
    <text evidence="1">The sequence shown here is derived from an EMBL/GenBank/DDBJ whole genome shotgun (WGS) entry which is preliminary data.</text>
</comment>
<protein>
    <submittedName>
        <fullName evidence="1">Uncharacterized protein</fullName>
    </submittedName>
</protein>
<dbReference type="AlphaFoldDB" id="A0A010Q8X3"/>
<reference evidence="1 2" key="1">
    <citation type="submission" date="2014-02" db="EMBL/GenBank/DDBJ databases">
        <title>The genome sequence of Colletotrichum fioriniae PJ7.</title>
        <authorList>
            <person name="Baroncelli R."/>
            <person name="Thon M.R."/>
        </authorList>
    </citation>
    <scope>NUCLEOTIDE SEQUENCE [LARGE SCALE GENOMIC DNA]</scope>
    <source>
        <strain evidence="1 2">PJ7</strain>
    </source>
</reference>
<evidence type="ECO:0000313" key="2">
    <source>
        <dbReference type="Proteomes" id="UP000020467"/>
    </source>
</evidence>
<keyword evidence="2" id="KW-1185">Reference proteome</keyword>
<evidence type="ECO:0000313" key="1">
    <source>
        <dbReference type="EMBL" id="EXF73140.1"/>
    </source>
</evidence>
<proteinExistence type="predicted"/>